<dbReference type="Proteomes" id="UP000602745">
    <property type="component" value="Unassembled WGS sequence"/>
</dbReference>
<dbReference type="AlphaFoldDB" id="A0A8J2VX96"/>
<evidence type="ECO:0000259" key="2">
    <source>
        <dbReference type="Pfam" id="PF07007"/>
    </source>
</evidence>
<gene>
    <name evidence="3" type="ORF">GCM10007276_17190</name>
</gene>
<dbReference type="Gene3D" id="1.20.1270.180">
    <property type="match status" value="1"/>
</dbReference>
<dbReference type="EMBL" id="BMCP01000002">
    <property type="protein sequence ID" value="GGE40416.1"/>
    <property type="molecule type" value="Genomic_DNA"/>
</dbReference>
<name>A0A8J2VX96_9RHOB</name>
<proteinExistence type="predicted"/>
<sequence>MGTSTILRSMVLVWLVVSLPGFAHAQDKCAKALDQASMNACAAAAFKASDVKLNDLYKQIRQRLQGQAEAAKGLVSAQRAWVAFRDAECSFASSAVEGGSVYPMTNAMCRDGLTQQRIADFERYLNCEEGDMSCPVSAGN</sequence>
<evidence type="ECO:0000256" key="1">
    <source>
        <dbReference type="SAM" id="SignalP"/>
    </source>
</evidence>
<reference evidence="3" key="2">
    <citation type="submission" date="2020-09" db="EMBL/GenBank/DDBJ databases">
        <authorList>
            <person name="Sun Q."/>
            <person name="Sedlacek I."/>
        </authorList>
    </citation>
    <scope>NUCLEOTIDE SEQUENCE</scope>
    <source>
        <strain evidence="3">CCM 7684</strain>
    </source>
</reference>
<accession>A0A8J2VX96</accession>
<dbReference type="PANTHER" id="PTHR39176:SF1">
    <property type="entry name" value="PERIPLASMIC PROTEIN"/>
    <property type="match status" value="1"/>
</dbReference>
<protein>
    <recommendedName>
        <fullName evidence="2">Lysozyme inhibitor LprI-like N-terminal domain-containing protein</fullName>
    </recommendedName>
</protein>
<keyword evidence="1" id="KW-0732">Signal</keyword>
<organism evidence="3 4">
    <name type="scientific">Agaricicola taiwanensis</name>
    <dbReference type="NCBI Taxonomy" id="591372"/>
    <lineage>
        <taxon>Bacteria</taxon>
        <taxon>Pseudomonadati</taxon>
        <taxon>Pseudomonadota</taxon>
        <taxon>Alphaproteobacteria</taxon>
        <taxon>Rhodobacterales</taxon>
        <taxon>Paracoccaceae</taxon>
        <taxon>Agaricicola</taxon>
    </lineage>
</organism>
<feature type="chain" id="PRO_5035315909" description="Lysozyme inhibitor LprI-like N-terminal domain-containing protein" evidence="1">
    <location>
        <begin position="26"/>
        <end position="140"/>
    </location>
</feature>
<keyword evidence="4" id="KW-1185">Reference proteome</keyword>
<comment type="caution">
    <text evidence="3">The sequence shown here is derived from an EMBL/GenBank/DDBJ whole genome shotgun (WGS) entry which is preliminary data.</text>
</comment>
<reference evidence="3" key="1">
    <citation type="journal article" date="2014" name="Int. J. Syst. Evol. Microbiol.">
        <title>Complete genome sequence of Corynebacterium casei LMG S-19264T (=DSM 44701T), isolated from a smear-ripened cheese.</title>
        <authorList>
            <consortium name="US DOE Joint Genome Institute (JGI-PGF)"/>
            <person name="Walter F."/>
            <person name="Albersmeier A."/>
            <person name="Kalinowski J."/>
            <person name="Ruckert C."/>
        </authorList>
    </citation>
    <scope>NUCLEOTIDE SEQUENCE</scope>
    <source>
        <strain evidence="3">CCM 7684</strain>
    </source>
</reference>
<dbReference type="InterPro" id="IPR009739">
    <property type="entry name" value="LprI-like_N"/>
</dbReference>
<evidence type="ECO:0000313" key="4">
    <source>
        <dbReference type="Proteomes" id="UP000602745"/>
    </source>
</evidence>
<dbReference type="Pfam" id="PF07007">
    <property type="entry name" value="LprI"/>
    <property type="match status" value="1"/>
</dbReference>
<feature type="signal peptide" evidence="1">
    <location>
        <begin position="1"/>
        <end position="25"/>
    </location>
</feature>
<dbReference type="RefSeq" id="WP_188409339.1">
    <property type="nucleotide sequence ID" value="NZ_BMCP01000002.1"/>
</dbReference>
<feature type="domain" description="Lysozyme inhibitor LprI-like N-terminal" evidence="2">
    <location>
        <begin position="29"/>
        <end position="120"/>
    </location>
</feature>
<evidence type="ECO:0000313" key="3">
    <source>
        <dbReference type="EMBL" id="GGE40416.1"/>
    </source>
</evidence>
<dbReference type="PANTHER" id="PTHR39176">
    <property type="entry name" value="PERIPLASMIC PROTEIN-RELATED"/>
    <property type="match status" value="1"/>
</dbReference>